<dbReference type="InterPro" id="IPR032974">
    <property type="entry name" value="Polypren_kinase"/>
</dbReference>
<evidence type="ECO:0000256" key="1">
    <source>
        <dbReference type="ARBA" id="ARBA00004477"/>
    </source>
</evidence>
<dbReference type="OrthoDB" id="377083at2759"/>
<organism evidence="12 13">
    <name type="scientific">Lipomyces starkeyi NRRL Y-11557</name>
    <dbReference type="NCBI Taxonomy" id="675824"/>
    <lineage>
        <taxon>Eukaryota</taxon>
        <taxon>Fungi</taxon>
        <taxon>Dikarya</taxon>
        <taxon>Ascomycota</taxon>
        <taxon>Saccharomycotina</taxon>
        <taxon>Lipomycetes</taxon>
        <taxon>Lipomycetales</taxon>
        <taxon>Lipomycetaceae</taxon>
        <taxon>Lipomyces</taxon>
    </lineage>
</organism>
<dbReference type="Proteomes" id="UP000094385">
    <property type="component" value="Unassembled WGS sequence"/>
</dbReference>
<feature type="transmembrane region" description="Helical" evidence="11">
    <location>
        <begin position="273"/>
        <end position="297"/>
    </location>
</feature>
<evidence type="ECO:0000256" key="10">
    <source>
        <dbReference type="SAM" id="MobiDB-lite"/>
    </source>
</evidence>
<accession>A0A1E3Q2X8</accession>
<keyword evidence="4" id="KW-0808">Transferase</keyword>
<keyword evidence="9 11" id="KW-0472">Membrane</keyword>
<dbReference type="GO" id="GO:0005789">
    <property type="term" value="C:endoplasmic reticulum membrane"/>
    <property type="evidence" value="ECO:0007669"/>
    <property type="project" value="UniProtKB-SubCell"/>
</dbReference>
<evidence type="ECO:0000256" key="3">
    <source>
        <dbReference type="ARBA" id="ARBA00012132"/>
    </source>
</evidence>
<feature type="compositionally biased region" description="Polar residues" evidence="10">
    <location>
        <begin position="27"/>
        <end position="45"/>
    </location>
</feature>
<feature type="region of interest" description="Disordered" evidence="10">
    <location>
        <begin position="25"/>
        <end position="73"/>
    </location>
</feature>
<keyword evidence="7" id="KW-0256">Endoplasmic reticulum</keyword>
<name>A0A1E3Q2X8_LIPST</name>
<evidence type="ECO:0000256" key="11">
    <source>
        <dbReference type="SAM" id="Phobius"/>
    </source>
</evidence>
<evidence type="ECO:0000256" key="7">
    <source>
        <dbReference type="ARBA" id="ARBA00022824"/>
    </source>
</evidence>
<evidence type="ECO:0000256" key="8">
    <source>
        <dbReference type="ARBA" id="ARBA00022989"/>
    </source>
</evidence>
<dbReference type="GO" id="GO:0004168">
    <property type="term" value="F:dolichol kinase activity"/>
    <property type="evidence" value="ECO:0007669"/>
    <property type="project" value="UniProtKB-EC"/>
</dbReference>
<dbReference type="PANTHER" id="PTHR13205:SF15">
    <property type="entry name" value="DOLICHOL KINASE"/>
    <property type="match status" value="1"/>
</dbReference>
<comment type="subcellular location">
    <subcellularLocation>
        <location evidence="1">Endoplasmic reticulum membrane</location>
        <topology evidence="1">Multi-pass membrane protein</topology>
    </subcellularLocation>
</comment>
<gene>
    <name evidence="12" type="ORF">LIPSTDRAFT_55005</name>
</gene>
<keyword evidence="6" id="KW-0418">Kinase</keyword>
<keyword evidence="5 11" id="KW-0812">Transmembrane</keyword>
<feature type="transmembrane region" description="Helical" evidence="11">
    <location>
        <begin position="318"/>
        <end position="338"/>
    </location>
</feature>
<keyword evidence="8 11" id="KW-1133">Transmembrane helix</keyword>
<feature type="transmembrane region" description="Helical" evidence="11">
    <location>
        <begin position="418"/>
        <end position="438"/>
    </location>
</feature>
<evidence type="ECO:0000313" key="12">
    <source>
        <dbReference type="EMBL" id="ODQ72033.1"/>
    </source>
</evidence>
<sequence>MSLFPPAFSVKQSRRSSKYVDSVAVSPKTSVPSLQPSLQTSTVGGSSYSSSLSSADVPAEDSPESRNVTDDEADSRRYRVLQWRNGIHGNKARRRRSRHHKYPPTRNNVKVLDGVKDGYNLGFRKKCVESFLIVSVLALAIQHNWAAVSENAKFIGICASILVTVLVLRQDYWTMPSVLYIYLFPIILTLTDYPQHLRLNLVLAVSALPLPTEILSNLALAVSPQAAGIYYLYSSVTEIVCTLTTTSLSPAETSLAGTLLVNLLLNAQQMDMIFLRAFLFGSLFSLWPATPLVFKIMQLTRLPRHRRPEDSTKMKMKYAYGVYAIFAANVLVFVRWHLQYSLGRDPFAYMIDYLFLSEESHRRLGMLGYWATWLAVGIPWIQKSSDAWTVDIRRKVWHGLVVGMFLVSGVGWDATFTSLSMAIALTLFLFSEFLRATTVPPLGVHIHDALKKYTDERDTCGPIIVSHIFLLLGISVPIFLSSSPAGIICLGFGDACASIIGRRFGKHRWFDSNKTLEGTVGFIAAAFTGLMITKYALSGYDNILGPDLTVQWAFLSAVSTAVLEATSGMNDNVIVPVYMYAILRLGTRGQLA</sequence>
<proteinExistence type="inferred from homology"/>
<evidence type="ECO:0000256" key="2">
    <source>
        <dbReference type="ARBA" id="ARBA00010794"/>
    </source>
</evidence>
<feature type="transmembrane region" description="Helical" evidence="11">
    <location>
        <begin position="459"/>
        <end position="479"/>
    </location>
</feature>
<protein>
    <recommendedName>
        <fullName evidence="3">dolichol kinase</fullName>
        <ecNumber evidence="3">2.7.1.108</ecNumber>
    </recommendedName>
</protein>
<feature type="transmembrane region" description="Helical" evidence="11">
    <location>
        <begin position="516"/>
        <end position="537"/>
    </location>
</feature>
<evidence type="ECO:0000256" key="4">
    <source>
        <dbReference type="ARBA" id="ARBA00022679"/>
    </source>
</evidence>
<comment type="similarity">
    <text evidence="2">Belongs to the polyprenol kinase family.</text>
</comment>
<dbReference type="STRING" id="675824.A0A1E3Q2X8"/>
<dbReference type="PANTHER" id="PTHR13205">
    <property type="entry name" value="TRANSMEMBRANE PROTEIN 15-RELATED"/>
    <property type="match status" value="1"/>
</dbReference>
<dbReference type="EC" id="2.7.1.108" evidence="3"/>
<feature type="transmembrane region" description="Helical" evidence="11">
    <location>
        <begin position="485"/>
        <end position="504"/>
    </location>
</feature>
<evidence type="ECO:0000256" key="5">
    <source>
        <dbReference type="ARBA" id="ARBA00022692"/>
    </source>
</evidence>
<evidence type="ECO:0000256" key="9">
    <source>
        <dbReference type="ARBA" id="ARBA00023136"/>
    </source>
</evidence>
<evidence type="ECO:0000256" key="6">
    <source>
        <dbReference type="ARBA" id="ARBA00022777"/>
    </source>
</evidence>
<keyword evidence="13" id="KW-1185">Reference proteome</keyword>
<feature type="compositionally biased region" description="Basic and acidic residues" evidence="10">
    <location>
        <begin position="63"/>
        <end position="73"/>
    </location>
</feature>
<dbReference type="GO" id="GO:0043048">
    <property type="term" value="P:dolichyl monophosphate biosynthetic process"/>
    <property type="evidence" value="ECO:0007669"/>
    <property type="project" value="TreeGrafter"/>
</dbReference>
<reference evidence="12 13" key="1">
    <citation type="journal article" date="2016" name="Proc. Natl. Acad. Sci. U.S.A.">
        <title>Comparative genomics of biotechnologically important yeasts.</title>
        <authorList>
            <person name="Riley R."/>
            <person name="Haridas S."/>
            <person name="Wolfe K.H."/>
            <person name="Lopes M.R."/>
            <person name="Hittinger C.T."/>
            <person name="Goeker M."/>
            <person name="Salamov A.A."/>
            <person name="Wisecaver J.H."/>
            <person name="Long T.M."/>
            <person name="Calvey C.H."/>
            <person name="Aerts A.L."/>
            <person name="Barry K.W."/>
            <person name="Choi C."/>
            <person name="Clum A."/>
            <person name="Coughlan A.Y."/>
            <person name="Deshpande S."/>
            <person name="Douglass A.P."/>
            <person name="Hanson S.J."/>
            <person name="Klenk H.-P."/>
            <person name="LaButti K.M."/>
            <person name="Lapidus A."/>
            <person name="Lindquist E.A."/>
            <person name="Lipzen A.M."/>
            <person name="Meier-Kolthoff J.P."/>
            <person name="Ohm R.A."/>
            <person name="Otillar R.P."/>
            <person name="Pangilinan J.L."/>
            <person name="Peng Y."/>
            <person name="Rokas A."/>
            <person name="Rosa C.A."/>
            <person name="Scheuner C."/>
            <person name="Sibirny A.A."/>
            <person name="Slot J.C."/>
            <person name="Stielow J.B."/>
            <person name="Sun H."/>
            <person name="Kurtzman C.P."/>
            <person name="Blackwell M."/>
            <person name="Grigoriev I.V."/>
            <person name="Jeffries T.W."/>
        </authorList>
    </citation>
    <scope>NUCLEOTIDE SEQUENCE [LARGE SCALE GENOMIC DNA]</scope>
    <source>
        <strain evidence="12 13">NRRL Y-11557</strain>
    </source>
</reference>
<evidence type="ECO:0000313" key="13">
    <source>
        <dbReference type="Proteomes" id="UP000094385"/>
    </source>
</evidence>
<dbReference type="AlphaFoldDB" id="A0A1E3Q2X8"/>
<dbReference type="EMBL" id="KV454296">
    <property type="protein sequence ID" value="ODQ72033.1"/>
    <property type="molecule type" value="Genomic_DNA"/>
</dbReference>